<evidence type="ECO:0000256" key="5">
    <source>
        <dbReference type="ARBA" id="ARBA00022490"/>
    </source>
</evidence>
<evidence type="ECO:0000256" key="9">
    <source>
        <dbReference type="ARBA" id="ARBA00022960"/>
    </source>
</evidence>
<dbReference type="Pfam" id="PF07478">
    <property type="entry name" value="Dala_Dala_lig_C"/>
    <property type="match status" value="1"/>
</dbReference>
<keyword evidence="10 13" id="KW-0573">Peptidoglycan synthesis</keyword>
<dbReference type="PROSITE" id="PS00844">
    <property type="entry name" value="DALA_DALA_LIGASE_2"/>
    <property type="match status" value="1"/>
</dbReference>
<feature type="binding site" evidence="15">
    <location>
        <position position="252"/>
    </location>
    <ligand>
        <name>Mg(2+)</name>
        <dbReference type="ChEBI" id="CHEBI:18420"/>
        <label>1</label>
    </ligand>
</feature>
<dbReference type="GO" id="GO:0071555">
    <property type="term" value="P:cell wall organization"/>
    <property type="evidence" value="ECO:0007669"/>
    <property type="project" value="UniProtKB-KW"/>
</dbReference>
<evidence type="ECO:0000256" key="16">
    <source>
        <dbReference type="PROSITE-ProRule" id="PRU00409"/>
    </source>
</evidence>
<reference evidence="18" key="1">
    <citation type="journal article" date="2020" name="mSystems">
        <title>Genome- and Community-Level Interaction Insights into Carbon Utilization and Element Cycling Functions of Hydrothermarchaeota in Hydrothermal Sediment.</title>
        <authorList>
            <person name="Zhou Z."/>
            <person name="Liu Y."/>
            <person name="Xu W."/>
            <person name="Pan J."/>
            <person name="Luo Z.H."/>
            <person name="Li M."/>
        </authorList>
    </citation>
    <scope>NUCLEOTIDE SEQUENCE [LARGE SCALE GENOMIC DNA]</scope>
    <source>
        <strain evidence="18">HyVt-533</strain>
    </source>
</reference>
<feature type="binding site" evidence="15">
    <location>
        <position position="265"/>
    </location>
    <ligand>
        <name>Mg(2+)</name>
        <dbReference type="ChEBI" id="CHEBI:18420"/>
        <label>2</label>
    </ligand>
</feature>
<protein>
    <recommendedName>
        <fullName evidence="4 13">D-alanine--D-alanine ligase</fullName>
        <ecNumber evidence="4 13">6.3.2.4</ecNumber>
    </recommendedName>
    <alternativeName>
        <fullName evidence="13">D-Ala-D-Ala ligase</fullName>
    </alternativeName>
    <alternativeName>
        <fullName evidence="13">D-alanylalanine synthetase</fullName>
    </alternativeName>
</protein>
<dbReference type="EMBL" id="DROK01000228">
    <property type="protein sequence ID" value="HHI97728.1"/>
    <property type="molecule type" value="Genomic_DNA"/>
</dbReference>
<dbReference type="PIRSF" id="PIRSF039102">
    <property type="entry name" value="Ddl/VanB"/>
    <property type="match status" value="1"/>
</dbReference>
<dbReference type="GO" id="GO:0005524">
    <property type="term" value="F:ATP binding"/>
    <property type="evidence" value="ECO:0007669"/>
    <property type="project" value="UniProtKB-UniRule"/>
</dbReference>
<keyword evidence="15" id="KW-0460">Magnesium</keyword>
<keyword evidence="8 16" id="KW-0067">ATP-binding</keyword>
<evidence type="ECO:0000256" key="7">
    <source>
        <dbReference type="ARBA" id="ARBA00022741"/>
    </source>
</evidence>
<name>A0A7V5P0R5_9BACT</name>
<feature type="domain" description="ATP-grasp" evidence="17">
    <location>
        <begin position="103"/>
        <end position="298"/>
    </location>
</feature>
<dbReference type="GO" id="GO:0005737">
    <property type="term" value="C:cytoplasm"/>
    <property type="evidence" value="ECO:0007669"/>
    <property type="project" value="UniProtKB-SubCell"/>
</dbReference>
<feature type="active site" evidence="14">
    <location>
        <position position="143"/>
    </location>
</feature>
<dbReference type="Gene3D" id="3.30.1490.20">
    <property type="entry name" value="ATP-grasp fold, A domain"/>
    <property type="match status" value="1"/>
</dbReference>
<evidence type="ECO:0000256" key="11">
    <source>
        <dbReference type="ARBA" id="ARBA00023316"/>
    </source>
</evidence>
<comment type="caution">
    <text evidence="18">The sequence shown here is derived from an EMBL/GenBank/DDBJ whole genome shotgun (WGS) entry which is preliminary data.</text>
</comment>
<evidence type="ECO:0000256" key="13">
    <source>
        <dbReference type="HAMAP-Rule" id="MF_00047"/>
    </source>
</evidence>
<dbReference type="PROSITE" id="PS50975">
    <property type="entry name" value="ATP_GRASP"/>
    <property type="match status" value="1"/>
</dbReference>
<organism evidence="18">
    <name type="scientific">Thermodesulfatator atlanticus</name>
    <dbReference type="NCBI Taxonomy" id="501497"/>
    <lineage>
        <taxon>Bacteria</taxon>
        <taxon>Pseudomonadati</taxon>
        <taxon>Thermodesulfobacteriota</taxon>
        <taxon>Thermodesulfobacteria</taxon>
        <taxon>Thermodesulfobacteriales</taxon>
        <taxon>Thermodesulfatatoraceae</taxon>
        <taxon>Thermodesulfatator</taxon>
    </lineage>
</organism>
<feature type="binding site" evidence="15">
    <location>
        <position position="265"/>
    </location>
    <ligand>
        <name>Mg(2+)</name>
        <dbReference type="ChEBI" id="CHEBI:18420"/>
        <label>1</label>
    </ligand>
</feature>
<dbReference type="Proteomes" id="UP000886101">
    <property type="component" value="Unassembled WGS sequence"/>
</dbReference>
<dbReference type="InterPro" id="IPR016185">
    <property type="entry name" value="PreATP-grasp_dom_sf"/>
</dbReference>
<comment type="pathway">
    <text evidence="13">Cell wall biogenesis; peptidoglycan biosynthesis.</text>
</comment>
<evidence type="ECO:0000256" key="15">
    <source>
        <dbReference type="PIRSR" id="PIRSR039102-3"/>
    </source>
</evidence>
<dbReference type="GO" id="GO:0008360">
    <property type="term" value="P:regulation of cell shape"/>
    <property type="evidence" value="ECO:0007669"/>
    <property type="project" value="UniProtKB-KW"/>
</dbReference>
<comment type="function">
    <text evidence="13">Cell wall formation.</text>
</comment>
<sequence>MKKPKVALLCGGNSPEREVSLKGGQAVAEALRRRGYPVEVFDPPGDLPLLAQRVREFDLAFPVLHGPGGEDGTIQGFLEALGLPYLGAGVLGSALAMDKFLSKLLYREVGLKVPDFVLVRKGERPSPLKIPFPVVVKPVSQGSSVGISLVEDEEGLREALSLAFRYEERVLVEEKLSGRELTVGILGETPLPVVEIRPGAGHRFFDYQAKYTPGATEELCPAPIPDEIASAAKKAAFLAHQALNLRHVSRTDFILTETGDLYVLETNTLPGLTETSLLPLAARTAGLSFEDLVEKMVALVLATGVA</sequence>
<keyword evidence="7 16" id="KW-0547">Nucleotide-binding</keyword>
<keyword evidence="15" id="KW-0464">Manganese</keyword>
<evidence type="ECO:0000256" key="1">
    <source>
        <dbReference type="ARBA" id="ARBA00001936"/>
    </source>
</evidence>
<dbReference type="EC" id="6.3.2.4" evidence="4 13"/>
<keyword evidence="11 13" id="KW-0961">Cell wall biogenesis/degradation</keyword>
<dbReference type="PROSITE" id="PS00843">
    <property type="entry name" value="DALA_DALA_LIGASE_1"/>
    <property type="match status" value="1"/>
</dbReference>
<dbReference type="NCBIfam" id="TIGR01205">
    <property type="entry name" value="D_ala_D_alaTIGR"/>
    <property type="match status" value="1"/>
</dbReference>
<accession>A0A7V5P0R5</accession>
<dbReference type="InterPro" id="IPR011761">
    <property type="entry name" value="ATP-grasp"/>
</dbReference>
<dbReference type="PANTHER" id="PTHR23132">
    <property type="entry name" value="D-ALANINE--D-ALANINE LIGASE"/>
    <property type="match status" value="1"/>
</dbReference>
<keyword evidence="5 13" id="KW-0963">Cytoplasm</keyword>
<keyword evidence="9 13" id="KW-0133">Cell shape</keyword>
<dbReference type="GO" id="GO:0046872">
    <property type="term" value="F:metal ion binding"/>
    <property type="evidence" value="ECO:0007669"/>
    <property type="project" value="UniProtKB-KW"/>
</dbReference>
<dbReference type="SUPFAM" id="SSF52440">
    <property type="entry name" value="PreATP-grasp domain"/>
    <property type="match status" value="1"/>
</dbReference>
<dbReference type="InterPro" id="IPR011095">
    <property type="entry name" value="Dala_Dala_lig_C"/>
</dbReference>
<evidence type="ECO:0000256" key="3">
    <source>
        <dbReference type="ARBA" id="ARBA00010871"/>
    </source>
</evidence>
<dbReference type="PANTHER" id="PTHR23132:SF23">
    <property type="entry name" value="D-ALANINE--D-ALANINE LIGASE B"/>
    <property type="match status" value="1"/>
</dbReference>
<evidence type="ECO:0000256" key="10">
    <source>
        <dbReference type="ARBA" id="ARBA00022984"/>
    </source>
</evidence>
<evidence type="ECO:0000256" key="8">
    <source>
        <dbReference type="ARBA" id="ARBA00022840"/>
    </source>
</evidence>
<feature type="active site" evidence="14">
    <location>
        <position position="276"/>
    </location>
</feature>
<dbReference type="NCBIfam" id="NF002378">
    <property type="entry name" value="PRK01372.1"/>
    <property type="match status" value="1"/>
</dbReference>
<dbReference type="InterPro" id="IPR013815">
    <property type="entry name" value="ATP_grasp_subdomain_1"/>
</dbReference>
<dbReference type="Gene3D" id="3.40.50.20">
    <property type="match status" value="1"/>
</dbReference>
<proteinExistence type="inferred from homology"/>
<feature type="binding site" evidence="15">
    <location>
        <position position="267"/>
    </location>
    <ligand>
        <name>Mg(2+)</name>
        <dbReference type="ChEBI" id="CHEBI:18420"/>
        <label>2</label>
    </ligand>
</feature>
<dbReference type="Pfam" id="PF01820">
    <property type="entry name" value="Dala_Dala_lig_N"/>
    <property type="match status" value="1"/>
</dbReference>
<dbReference type="InterPro" id="IPR005905">
    <property type="entry name" value="D_ala_D_ala"/>
</dbReference>
<comment type="cofactor">
    <cofactor evidence="1">
        <name>Mn(2+)</name>
        <dbReference type="ChEBI" id="CHEBI:29035"/>
    </cofactor>
</comment>
<dbReference type="GO" id="GO:0009252">
    <property type="term" value="P:peptidoglycan biosynthetic process"/>
    <property type="evidence" value="ECO:0007669"/>
    <property type="project" value="UniProtKB-UniRule"/>
</dbReference>
<dbReference type="GO" id="GO:0008716">
    <property type="term" value="F:D-alanine-D-alanine ligase activity"/>
    <property type="evidence" value="ECO:0007669"/>
    <property type="project" value="UniProtKB-UniRule"/>
</dbReference>
<evidence type="ECO:0000256" key="4">
    <source>
        <dbReference type="ARBA" id="ARBA00012216"/>
    </source>
</evidence>
<dbReference type="UniPathway" id="UPA00219"/>
<evidence type="ECO:0000313" key="18">
    <source>
        <dbReference type="EMBL" id="HHI97728.1"/>
    </source>
</evidence>
<evidence type="ECO:0000256" key="2">
    <source>
        <dbReference type="ARBA" id="ARBA00004496"/>
    </source>
</evidence>
<gene>
    <name evidence="13" type="primary">ddl</name>
    <name evidence="18" type="ORF">ENJ96_07725</name>
</gene>
<keyword evidence="6 13" id="KW-0436">Ligase</keyword>
<comment type="similarity">
    <text evidence="3 13">Belongs to the D-alanine--D-alanine ligase family.</text>
</comment>
<dbReference type="Gene3D" id="3.30.470.20">
    <property type="entry name" value="ATP-grasp fold, B domain"/>
    <property type="match status" value="1"/>
</dbReference>
<dbReference type="InterPro" id="IPR000291">
    <property type="entry name" value="D-Ala_lig_Van_CS"/>
</dbReference>
<dbReference type="AlphaFoldDB" id="A0A7V5P0R5"/>
<feature type="active site" evidence="14">
    <location>
        <position position="16"/>
    </location>
</feature>
<evidence type="ECO:0000259" key="17">
    <source>
        <dbReference type="PROSITE" id="PS50975"/>
    </source>
</evidence>
<comment type="catalytic activity">
    <reaction evidence="12 13">
        <text>2 D-alanine + ATP = D-alanyl-D-alanine + ADP + phosphate + H(+)</text>
        <dbReference type="Rhea" id="RHEA:11224"/>
        <dbReference type="ChEBI" id="CHEBI:15378"/>
        <dbReference type="ChEBI" id="CHEBI:30616"/>
        <dbReference type="ChEBI" id="CHEBI:43474"/>
        <dbReference type="ChEBI" id="CHEBI:57416"/>
        <dbReference type="ChEBI" id="CHEBI:57822"/>
        <dbReference type="ChEBI" id="CHEBI:456216"/>
        <dbReference type="EC" id="6.3.2.4"/>
    </reaction>
</comment>
<dbReference type="SUPFAM" id="SSF56059">
    <property type="entry name" value="Glutathione synthetase ATP-binding domain-like"/>
    <property type="match status" value="1"/>
</dbReference>
<evidence type="ECO:0000256" key="12">
    <source>
        <dbReference type="ARBA" id="ARBA00047614"/>
    </source>
</evidence>
<evidence type="ECO:0000256" key="6">
    <source>
        <dbReference type="ARBA" id="ARBA00022598"/>
    </source>
</evidence>
<comment type="cofactor">
    <cofactor evidence="15">
        <name>Mg(2+)</name>
        <dbReference type="ChEBI" id="CHEBI:18420"/>
    </cofactor>
    <cofactor evidence="15">
        <name>Mn(2+)</name>
        <dbReference type="ChEBI" id="CHEBI:29035"/>
    </cofactor>
    <text evidence="15">Binds 2 magnesium or manganese ions per subunit.</text>
</comment>
<keyword evidence="15" id="KW-0479">Metal-binding</keyword>
<dbReference type="InterPro" id="IPR011127">
    <property type="entry name" value="Dala_Dala_lig_N"/>
</dbReference>
<comment type="subcellular location">
    <subcellularLocation>
        <location evidence="2 13">Cytoplasm</location>
    </subcellularLocation>
</comment>
<dbReference type="HAMAP" id="MF_00047">
    <property type="entry name" value="Dala_Dala_lig"/>
    <property type="match status" value="1"/>
</dbReference>
<evidence type="ECO:0000256" key="14">
    <source>
        <dbReference type="PIRSR" id="PIRSR039102-1"/>
    </source>
</evidence>